<gene>
    <name evidence="1" type="ORF">CUNI_LOCUS5414</name>
</gene>
<dbReference type="GO" id="GO:0008289">
    <property type="term" value="F:lipid binding"/>
    <property type="evidence" value="ECO:0007669"/>
    <property type="project" value="UniProtKB-KW"/>
</dbReference>
<comment type="caution">
    <text evidence="1">The sequence shown here is derived from an EMBL/GenBank/DDBJ whole genome shotgun (WGS) entry which is preliminary data.</text>
</comment>
<dbReference type="InterPro" id="IPR012674">
    <property type="entry name" value="Calycin"/>
</dbReference>
<dbReference type="OrthoDB" id="6041499at2759"/>
<evidence type="ECO:0000313" key="2">
    <source>
        <dbReference type="Proteomes" id="UP000678393"/>
    </source>
</evidence>
<name>A0A8S3YZS1_9EUPU</name>
<dbReference type="Gene3D" id="2.40.128.20">
    <property type="match status" value="1"/>
</dbReference>
<dbReference type="SUPFAM" id="SSF50814">
    <property type="entry name" value="Lipocalins"/>
    <property type="match status" value="1"/>
</dbReference>
<accession>A0A8S3YZS1</accession>
<evidence type="ECO:0000313" key="1">
    <source>
        <dbReference type="EMBL" id="CAG5119856.1"/>
    </source>
</evidence>
<dbReference type="CDD" id="cd00742">
    <property type="entry name" value="FABP"/>
    <property type="match status" value="1"/>
</dbReference>
<protein>
    <submittedName>
        <fullName evidence="1">Uncharacterized protein</fullName>
    </submittedName>
</protein>
<proteinExistence type="predicted"/>
<dbReference type="Proteomes" id="UP000678393">
    <property type="component" value="Unassembled WGS sequence"/>
</dbReference>
<keyword evidence="2" id="KW-1185">Reference proteome</keyword>
<reference evidence="1" key="1">
    <citation type="submission" date="2021-04" db="EMBL/GenBank/DDBJ databases">
        <authorList>
            <consortium name="Molecular Ecology Group"/>
        </authorList>
    </citation>
    <scope>NUCLEOTIDE SEQUENCE</scope>
</reference>
<organism evidence="1 2">
    <name type="scientific">Candidula unifasciata</name>
    <dbReference type="NCBI Taxonomy" id="100452"/>
    <lineage>
        <taxon>Eukaryota</taxon>
        <taxon>Metazoa</taxon>
        <taxon>Spiralia</taxon>
        <taxon>Lophotrochozoa</taxon>
        <taxon>Mollusca</taxon>
        <taxon>Gastropoda</taxon>
        <taxon>Heterobranchia</taxon>
        <taxon>Euthyneura</taxon>
        <taxon>Panpulmonata</taxon>
        <taxon>Eupulmonata</taxon>
        <taxon>Stylommatophora</taxon>
        <taxon>Helicina</taxon>
        <taxon>Helicoidea</taxon>
        <taxon>Geomitridae</taxon>
        <taxon>Candidula</taxon>
    </lineage>
</organism>
<dbReference type="EMBL" id="CAJHNH020000783">
    <property type="protein sequence ID" value="CAG5119856.1"/>
    <property type="molecule type" value="Genomic_DNA"/>
</dbReference>
<sequence length="137" mass="15191">MESFYGNWKVQLEKTVGVAEIGKLLGWTEEKQKMVSSLDYTLLVEAAGDKTRSLIDYGAIKLEFVFKLGEPFDYTGADGTKAKCTVSVEGGKLVENYVTDEGIKWRTERVVDGANMTATTTFDGHPDVKCIQQLIKV</sequence>
<dbReference type="AlphaFoldDB" id="A0A8S3YZS1"/>